<dbReference type="AlphaFoldDB" id="A0A8X6KED1"/>
<name>A0A8X6KED1_TRICU</name>
<evidence type="ECO:0000313" key="2">
    <source>
        <dbReference type="Proteomes" id="UP000887116"/>
    </source>
</evidence>
<sequence length="109" mass="12809">MEEKAIFVGDCFEFGKKSTIKLFENLGASMMKVNRNDEKSASSIATSVRKEEEKKEKEKYYCECKACCCFQTIFGNYRKLEEFFFDLHPSPHHIDMRNHNVVSYCKQKV</sequence>
<comment type="caution">
    <text evidence="1">The sequence shown here is derived from an EMBL/GenBank/DDBJ whole genome shotgun (WGS) entry which is preliminary data.</text>
</comment>
<dbReference type="Proteomes" id="UP000887116">
    <property type="component" value="Unassembled WGS sequence"/>
</dbReference>
<keyword evidence="2" id="KW-1185">Reference proteome</keyword>
<reference evidence="1" key="1">
    <citation type="submission" date="2020-07" db="EMBL/GenBank/DDBJ databases">
        <title>Multicomponent nature underlies the extraordinary mechanical properties of spider dragline silk.</title>
        <authorList>
            <person name="Kono N."/>
            <person name="Nakamura H."/>
            <person name="Mori M."/>
            <person name="Yoshida Y."/>
            <person name="Ohtoshi R."/>
            <person name="Malay A.D."/>
            <person name="Moran D.A.P."/>
            <person name="Tomita M."/>
            <person name="Numata K."/>
            <person name="Arakawa K."/>
        </authorList>
    </citation>
    <scope>NUCLEOTIDE SEQUENCE</scope>
</reference>
<dbReference type="EMBL" id="BMAO01030656">
    <property type="protein sequence ID" value="GFQ69378.1"/>
    <property type="molecule type" value="Genomic_DNA"/>
</dbReference>
<gene>
    <name evidence="1" type="ORF">TNCT_142011</name>
</gene>
<organism evidence="1 2">
    <name type="scientific">Trichonephila clavata</name>
    <name type="common">Joro spider</name>
    <name type="synonym">Nephila clavata</name>
    <dbReference type="NCBI Taxonomy" id="2740835"/>
    <lineage>
        <taxon>Eukaryota</taxon>
        <taxon>Metazoa</taxon>
        <taxon>Ecdysozoa</taxon>
        <taxon>Arthropoda</taxon>
        <taxon>Chelicerata</taxon>
        <taxon>Arachnida</taxon>
        <taxon>Araneae</taxon>
        <taxon>Araneomorphae</taxon>
        <taxon>Entelegynae</taxon>
        <taxon>Araneoidea</taxon>
        <taxon>Nephilidae</taxon>
        <taxon>Trichonephila</taxon>
    </lineage>
</organism>
<proteinExistence type="predicted"/>
<evidence type="ECO:0000313" key="1">
    <source>
        <dbReference type="EMBL" id="GFQ69378.1"/>
    </source>
</evidence>
<accession>A0A8X6KED1</accession>
<protein>
    <submittedName>
        <fullName evidence="1">Uncharacterized protein</fullName>
    </submittedName>
</protein>